<name>A0A8H3GJX2_9AGAM</name>
<dbReference type="EMBL" id="CAJMXA010001147">
    <property type="protein sequence ID" value="CAE6452488.1"/>
    <property type="molecule type" value="Genomic_DNA"/>
</dbReference>
<dbReference type="Proteomes" id="UP000663853">
    <property type="component" value="Unassembled WGS sequence"/>
</dbReference>
<accession>A0A8H3GJX2</accession>
<protein>
    <submittedName>
        <fullName evidence="1">Uncharacterized protein</fullName>
    </submittedName>
</protein>
<sequence length="162" mass="17838">MVAFNRLLKAIPSVFLLGLLFLKDLTLNLSIANNIPRNYASSPAIIRDPRREPDYPVERDLEISARDSQLDQVKQVAVARYLAIPSVYLSKACDVLAINLGRQAVESAFAKTDDEMVSIINAVSPLMAIHLVRQTLGARWNPVYPSLKVNLPKTAGLLAPTT</sequence>
<evidence type="ECO:0000313" key="1">
    <source>
        <dbReference type="EMBL" id="CAE6452488.1"/>
    </source>
</evidence>
<reference evidence="1" key="1">
    <citation type="submission" date="2021-01" db="EMBL/GenBank/DDBJ databases">
        <authorList>
            <person name="Kaushik A."/>
        </authorList>
    </citation>
    <scope>NUCLEOTIDE SEQUENCE</scope>
    <source>
        <strain evidence="1">AG6-10EEA</strain>
    </source>
</reference>
<organism evidence="1 2">
    <name type="scientific">Rhizoctonia solani</name>
    <dbReference type="NCBI Taxonomy" id="456999"/>
    <lineage>
        <taxon>Eukaryota</taxon>
        <taxon>Fungi</taxon>
        <taxon>Dikarya</taxon>
        <taxon>Basidiomycota</taxon>
        <taxon>Agaricomycotina</taxon>
        <taxon>Agaricomycetes</taxon>
        <taxon>Cantharellales</taxon>
        <taxon>Ceratobasidiaceae</taxon>
        <taxon>Rhizoctonia</taxon>
    </lineage>
</organism>
<dbReference type="AlphaFoldDB" id="A0A8H3GJX2"/>
<gene>
    <name evidence="1" type="ORF">RDB_LOCUS51778</name>
</gene>
<evidence type="ECO:0000313" key="2">
    <source>
        <dbReference type="Proteomes" id="UP000663853"/>
    </source>
</evidence>
<proteinExistence type="predicted"/>
<comment type="caution">
    <text evidence="1">The sequence shown here is derived from an EMBL/GenBank/DDBJ whole genome shotgun (WGS) entry which is preliminary data.</text>
</comment>